<sequence>MPSKHCVLMLSDFFLPTIGGVELHIHALASRLRARGHKVVVFTHAQPGREGVVRWLAGGIKVYHVPRVVLYDNCTFPSFMGNFKLFRKVRERDGAAQVCIREGVTIVHAHQGCTMMHEGILYARTMGMKCVFTDHSLFGFADVGAIHMNKLLDMTLSDTQHVICVSHTAKENTILRSGYLLGDEPGLAPDRVSVIPNAVDAARFRPDLSKRTKGRITVVVTSRLMYRKGVHLLAGVIPFACARHKNLDFLIAGDGSMRQHLEKVIDDENLRGRVTLLGHVPHERVPEVLRRGDVFLNASLTESFCIAILEAASCGNLVVATAVGGVPEVLPDDVMFLAKPDVESILDALEDCLDALPHADPWKLHTRVSELYNWDDVARRVEIAYGRAYETYDTFMGRLYRIYRRGIIFGKMLWCVSVVSYLWWRALQWLEPEMNHSLEALLCRPTGQLPVLHDSSRCLQSDRDRLPGAPKPIEKGHPTHPVSPRARHLIPHVRRAHAFDHGERLRALRRRKLPRPQHPSQDRHPNPQRAQNDPRPKRFRPESAPARNHRAPDERHAARASNRAPGLERSDLHDRSLPNALALALATCTGMVSVAHAFEIDLVHRGDGKYDDMKCVSEDIHANAVVLFRFDVVDAGDKVSAKLFDARGKVVYEVSDAATGSHGFTSEHEGVHRACFYKADLSSLSESDKTQELAKHRVRVDWRHGVAASEWEKLAKATDLDAFTRTLRALEADVREVHEGMLKLRALEADMRDMNEATNTKVAIMSVLSLSVCVGMAFWQIVYLKGFFQRKKLL</sequence>
<evidence type="ECO:0000256" key="2">
    <source>
        <dbReference type="SAM" id="MobiDB-lite"/>
    </source>
</evidence>
<dbReference type="InterPro" id="IPR001296">
    <property type="entry name" value="Glyco_trans_1"/>
</dbReference>
<dbReference type="InterPro" id="IPR009038">
    <property type="entry name" value="GOLD_dom"/>
</dbReference>
<dbReference type="SUPFAM" id="SSF53756">
    <property type="entry name" value="UDP-Glycosyltransferase/glycogen phosphorylase"/>
    <property type="match status" value="1"/>
</dbReference>
<feature type="transmembrane region" description="Helical" evidence="3">
    <location>
        <begin position="762"/>
        <end position="784"/>
    </location>
</feature>
<feature type="compositionally biased region" description="Basic and acidic residues" evidence="2">
    <location>
        <begin position="460"/>
        <end position="477"/>
    </location>
</feature>
<dbReference type="PROSITE" id="PS50866">
    <property type="entry name" value="GOLD"/>
    <property type="match status" value="1"/>
</dbReference>
<evidence type="ECO:0000259" key="4">
    <source>
        <dbReference type="PROSITE" id="PS50866"/>
    </source>
</evidence>
<keyword evidence="3" id="KW-0812">Transmembrane</keyword>
<feature type="region of interest" description="Disordered" evidence="2">
    <location>
        <begin position="460"/>
        <end position="485"/>
    </location>
</feature>
<feature type="region of interest" description="Disordered" evidence="2">
    <location>
        <begin position="511"/>
        <end position="572"/>
    </location>
</feature>
<dbReference type="PANTHER" id="PTHR45871">
    <property type="entry name" value="N-ACETYLGLUCOSAMINYL-PHOSPHATIDYLINOSITOL BIOSYNTHETIC PROTEIN"/>
    <property type="match status" value="1"/>
</dbReference>
<proteinExistence type="predicted"/>
<dbReference type="Pfam" id="PF00534">
    <property type="entry name" value="Glycos_transf_1"/>
    <property type="match status" value="1"/>
</dbReference>
<organism evidence="5">
    <name type="scientific">Ostreococcus tauri</name>
    <name type="common">Marine green alga</name>
    <dbReference type="NCBI Taxonomy" id="70448"/>
    <lineage>
        <taxon>Eukaryota</taxon>
        <taxon>Viridiplantae</taxon>
        <taxon>Chlorophyta</taxon>
        <taxon>Mamiellophyceae</taxon>
        <taxon>Mamiellales</taxon>
        <taxon>Bathycoccaceae</taxon>
        <taxon>Ostreococcus</taxon>
    </lineage>
</organism>
<protein>
    <submittedName>
        <fullName evidence="5">Emp24/gp25L/p24 family of membrane trafficking protein</fullName>
    </submittedName>
</protein>
<dbReference type="EMBL" id="KZ155826">
    <property type="protein sequence ID" value="OUS44069.1"/>
    <property type="molecule type" value="Genomic_DNA"/>
</dbReference>
<dbReference type="InterPro" id="IPR013234">
    <property type="entry name" value="PIGA_GPI_anchor_biosynthesis"/>
</dbReference>
<dbReference type="Proteomes" id="UP000195557">
    <property type="component" value="Unassembled WGS sequence"/>
</dbReference>
<keyword evidence="3" id="KW-1133">Transmembrane helix</keyword>
<dbReference type="GO" id="GO:0006506">
    <property type="term" value="P:GPI anchor biosynthetic process"/>
    <property type="evidence" value="ECO:0007669"/>
    <property type="project" value="InterPro"/>
</dbReference>
<feature type="compositionally biased region" description="Basic and acidic residues" evidence="2">
    <location>
        <begin position="532"/>
        <end position="541"/>
    </location>
</feature>
<keyword evidence="1" id="KW-0808">Transferase</keyword>
<dbReference type="SMART" id="SM01190">
    <property type="entry name" value="EMP24_GP25L"/>
    <property type="match status" value="1"/>
</dbReference>
<dbReference type="GO" id="GO:0000506">
    <property type="term" value="C:glycosylphosphatidylinositol-N-acetylglucosaminyltransferase (GPI-GnT) complex"/>
    <property type="evidence" value="ECO:0007669"/>
    <property type="project" value="TreeGrafter"/>
</dbReference>
<feature type="domain" description="GOLD" evidence="4">
    <location>
        <begin position="613"/>
        <end position="700"/>
    </location>
</feature>
<reference evidence="5" key="1">
    <citation type="submission" date="2017-04" db="EMBL/GenBank/DDBJ databases">
        <title>Population genomics of picophytoplankton unveils novel chromosome hypervariability.</title>
        <authorList>
            <consortium name="DOE Joint Genome Institute"/>
            <person name="Blanc-Mathieu R."/>
            <person name="Krasovec M."/>
            <person name="Hebrard M."/>
            <person name="Yau S."/>
            <person name="Desgranges E."/>
            <person name="Martin J."/>
            <person name="Schackwitz W."/>
            <person name="Kuo A."/>
            <person name="Salin G."/>
            <person name="Donnadieu C."/>
            <person name="Desdevises Y."/>
            <person name="Sanchez-Ferandin S."/>
            <person name="Moreau H."/>
            <person name="Rivals E."/>
            <person name="Grigoriev I.V."/>
            <person name="Grimsley N."/>
            <person name="Eyre-Walker A."/>
            <person name="Piganeau G."/>
        </authorList>
    </citation>
    <scope>NUCLEOTIDE SEQUENCE [LARGE SCALE GENOMIC DNA]</scope>
    <source>
        <strain evidence="5">RCC 1115</strain>
    </source>
</reference>
<dbReference type="GO" id="GO:0017176">
    <property type="term" value="F:phosphatidylinositol N-acetylglucosaminyltransferase activity"/>
    <property type="evidence" value="ECO:0007669"/>
    <property type="project" value="TreeGrafter"/>
</dbReference>
<gene>
    <name evidence="5" type="ORF">BE221DRAFT_79107</name>
</gene>
<accession>A0A1Y5I3H9</accession>
<evidence type="ECO:0000313" key="5">
    <source>
        <dbReference type="EMBL" id="OUS44069.1"/>
    </source>
</evidence>
<keyword evidence="3" id="KW-0472">Membrane</keyword>
<evidence type="ECO:0000256" key="1">
    <source>
        <dbReference type="ARBA" id="ARBA00022676"/>
    </source>
</evidence>
<evidence type="ECO:0000256" key="3">
    <source>
        <dbReference type="SAM" id="Phobius"/>
    </source>
</evidence>
<dbReference type="Gene3D" id="3.40.50.2000">
    <property type="entry name" value="Glycogen Phosphorylase B"/>
    <property type="match status" value="2"/>
</dbReference>
<dbReference type="Pfam" id="PF08288">
    <property type="entry name" value="PIGA"/>
    <property type="match status" value="1"/>
</dbReference>
<name>A0A1Y5I3H9_OSTTA</name>
<dbReference type="AlphaFoldDB" id="A0A1Y5I3H9"/>
<dbReference type="eggNOG" id="KOG1111">
    <property type="taxonomic scope" value="Eukaryota"/>
</dbReference>
<dbReference type="PANTHER" id="PTHR45871:SF1">
    <property type="entry name" value="PHOSPHATIDYLINOSITOL N-ACETYLGLUCOSAMINYLTRANSFERASE SUBUNIT A"/>
    <property type="match status" value="1"/>
</dbReference>
<keyword evidence="1" id="KW-0328">Glycosyltransferase</keyword>
<dbReference type="Pfam" id="PF01105">
    <property type="entry name" value="EMP24_GP25L"/>
    <property type="match status" value="1"/>
</dbReference>